<reference evidence="2 3" key="1">
    <citation type="submission" date="2019-03" db="EMBL/GenBank/DDBJ databases">
        <title>Genomic Encyclopedia of Type Strains, Phase IV (KMG-IV): sequencing the most valuable type-strain genomes for metagenomic binning, comparative biology and taxonomic classification.</title>
        <authorList>
            <person name="Goeker M."/>
        </authorList>
    </citation>
    <scope>NUCLEOTIDE SEQUENCE [LARGE SCALE GENOMIC DNA]</scope>
    <source>
        <strain evidence="2 3">DSM 28867</strain>
    </source>
</reference>
<dbReference type="PROSITE" id="PS00383">
    <property type="entry name" value="TYR_PHOSPHATASE_1"/>
    <property type="match status" value="1"/>
</dbReference>
<dbReference type="InterPro" id="IPR026893">
    <property type="entry name" value="Tyr/Ser_Pase_IphP-type"/>
</dbReference>
<dbReference type="PANTHER" id="PTHR31126:SF1">
    <property type="entry name" value="TYROSINE SPECIFIC PROTEIN PHOSPHATASES DOMAIN-CONTAINING PROTEIN"/>
    <property type="match status" value="1"/>
</dbReference>
<evidence type="ECO:0000256" key="1">
    <source>
        <dbReference type="ARBA" id="ARBA00009580"/>
    </source>
</evidence>
<name>A0A4R7Z8L4_9FIRM</name>
<comment type="caution">
    <text evidence="2">The sequence shown here is derived from an EMBL/GenBank/DDBJ whole genome shotgun (WGS) entry which is preliminary data.</text>
</comment>
<dbReference type="InterPro" id="IPR029021">
    <property type="entry name" value="Prot-tyrosine_phosphatase-like"/>
</dbReference>
<dbReference type="InterPro" id="IPR016130">
    <property type="entry name" value="Tyr_Pase_AS"/>
</dbReference>
<sequence length="246" mass="28277">MNTLVNFRDLGGYKTPSGVVKKGKFFRSGELVSLSEKAKDALVNTYQIRYIFDFRQLDEVEKRPDDILPNSKHIHLDIMKNFEHSTSLKSFKENDIDPDSMMIEVYKSIIRSKTSQQAYKEFLETIIEDDSAILFHCFAGKDRTGIGAAFILKLLGVSDEDIYTDYLLTNQMRKEANEVYLNVYRQKGASEEKIKAMETMLYVKSEYLASAIAVIENEYGGFDNYIENEIGLSTACVEKMKERFII</sequence>
<dbReference type="PANTHER" id="PTHR31126">
    <property type="entry name" value="TYROSINE-PROTEIN PHOSPHATASE"/>
    <property type="match status" value="1"/>
</dbReference>
<protein>
    <submittedName>
        <fullName evidence="2">Protein-tyrosine phosphatase</fullName>
    </submittedName>
</protein>
<evidence type="ECO:0000313" key="3">
    <source>
        <dbReference type="Proteomes" id="UP000294743"/>
    </source>
</evidence>
<accession>A0A4R7Z8L4</accession>
<dbReference type="GO" id="GO:0004721">
    <property type="term" value="F:phosphoprotein phosphatase activity"/>
    <property type="evidence" value="ECO:0007669"/>
    <property type="project" value="InterPro"/>
</dbReference>
<dbReference type="Proteomes" id="UP000294743">
    <property type="component" value="Unassembled WGS sequence"/>
</dbReference>
<dbReference type="RefSeq" id="WP_134171179.1">
    <property type="nucleotide sequence ID" value="NZ_SODD01000053.1"/>
</dbReference>
<gene>
    <name evidence="2" type="ORF">EDD63_1536</name>
</gene>
<dbReference type="EMBL" id="SODD01000053">
    <property type="protein sequence ID" value="TDW11405.1"/>
    <property type="molecule type" value="Genomic_DNA"/>
</dbReference>
<dbReference type="AlphaFoldDB" id="A0A4R7Z8L4"/>
<evidence type="ECO:0000313" key="2">
    <source>
        <dbReference type="EMBL" id="TDW11405.1"/>
    </source>
</evidence>
<proteinExistence type="inferred from homology"/>
<dbReference type="SUPFAM" id="SSF52799">
    <property type="entry name" value="(Phosphotyrosine protein) phosphatases II"/>
    <property type="match status" value="1"/>
</dbReference>
<organism evidence="2 3">
    <name type="scientific">Breznakia blatticola</name>
    <dbReference type="NCBI Taxonomy" id="1754012"/>
    <lineage>
        <taxon>Bacteria</taxon>
        <taxon>Bacillati</taxon>
        <taxon>Bacillota</taxon>
        <taxon>Erysipelotrichia</taxon>
        <taxon>Erysipelotrichales</taxon>
        <taxon>Erysipelotrichaceae</taxon>
        <taxon>Breznakia</taxon>
    </lineage>
</organism>
<dbReference type="OrthoDB" id="1188001at2"/>
<dbReference type="Gene3D" id="3.90.190.10">
    <property type="entry name" value="Protein tyrosine phosphatase superfamily"/>
    <property type="match status" value="1"/>
</dbReference>
<dbReference type="Pfam" id="PF13350">
    <property type="entry name" value="Y_phosphatase3"/>
    <property type="match status" value="1"/>
</dbReference>
<comment type="similarity">
    <text evidence="1">Belongs to the protein-tyrosine phosphatase family.</text>
</comment>
<keyword evidence="3" id="KW-1185">Reference proteome</keyword>